<dbReference type="Gene3D" id="3.30.70.1380">
    <property type="entry name" value="Transcriptional regulatory protein pf0864 domain like"/>
    <property type="match status" value="1"/>
</dbReference>
<sequence length="416" mass="44870">MKVAYIEGFAGASGDMFLGAWLDVGAPEDRWREILGGLQLGGYVLSIRRVTKRGISALKVDVESGGEQPHRRLADILQILDRSTLPQAVRERAIQAFRLLAEAEGKVHGTSPEDVHFHEVGAVDAIVDIVGAMAGWYLLGMPECFVSPLEVGGGWTVSAHGPIPVPAPVTVELLKGFPVYSSGLWGETVTPTGAAILRTLSRPAGGLRYVAEAVGYGAGSRELRVPNVLRIQVGERVSESGKAVQPGGSGIEAGLEMEGSGAAAVEAGGGDRYFVVETNVDDMSPEWAGYLVPRLLEVGALDAWIVPIIMKKGRPGMEIRALCTADRLEAVKEEIFAQSSSIGVREYGVRREALDRRTETVVTPYGPVRVKIAYRHGRVMNVAPEYEDCRLRAEEYGVPLKWVYQEVVRQVGSKGL</sequence>
<gene>
    <name evidence="2" type="primary">larC</name>
    <name evidence="3" type="ORF">CVV65_06335</name>
</gene>
<dbReference type="NCBIfam" id="TIGR00299">
    <property type="entry name" value="nickel pincer cofactor biosynthesis protein LarC"/>
    <property type="match status" value="1"/>
</dbReference>
<comment type="function">
    <text evidence="2">Involved in the biosynthesis of a nickel-pincer cofactor ((SCS)Ni(II) pincer complex). Binds Ni(2+), and functions in nickel delivery to pyridinium-3,5-bisthiocarboxylic acid mononucleotide (P2TMN), to form the mature cofactor. Is thus probably required for the activation of nickel-pincer cofactor-dependent enzymes.</text>
</comment>
<dbReference type="RefSeq" id="WP_100667427.1">
    <property type="nucleotide sequence ID" value="NZ_CP024955.1"/>
</dbReference>
<keyword evidence="4" id="KW-1185">Reference proteome</keyword>
<evidence type="ECO:0000313" key="3">
    <source>
        <dbReference type="EMBL" id="ATY84610.1"/>
    </source>
</evidence>
<dbReference type="GO" id="GO:0016829">
    <property type="term" value="F:lyase activity"/>
    <property type="evidence" value="ECO:0007669"/>
    <property type="project" value="UniProtKB-UniRule"/>
</dbReference>
<dbReference type="HAMAP" id="MF_01074">
    <property type="entry name" value="LarC"/>
    <property type="match status" value="1"/>
</dbReference>
<dbReference type="PANTHER" id="PTHR36566:SF1">
    <property type="entry name" value="PYRIDINIUM-3,5-BISTHIOCARBOXYLIC ACID MONONUCLEOTIDE NICKEL INSERTION PROTEIN"/>
    <property type="match status" value="1"/>
</dbReference>
<keyword evidence="1 2" id="KW-0533">Nickel</keyword>
<dbReference type="EC" id="4.99.1.12" evidence="2"/>
<dbReference type="PANTHER" id="PTHR36566">
    <property type="entry name" value="NICKEL INSERTION PROTEIN-RELATED"/>
    <property type="match status" value="1"/>
</dbReference>
<dbReference type="GO" id="GO:0016151">
    <property type="term" value="F:nickel cation binding"/>
    <property type="evidence" value="ECO:0007669"/>
    <property type="project" value="UniProtKB-UniRule"/>
</dbReference>
<keyword evidence="2" id="KW-0456">Lyase</keyword>
<dbReference type="AlphaFoldDB" id="A0A2K8N7P2"/>
<reference evidence="4" key="1">
    <citation type="submission" date="2017-11" db="EMBL/GenBank/DDBJ databases">
        <title>Complete Genome Sequence of Kyrpidia sp. Strain EA-1, a thermophilic, hydrogen-oxidizing Bacterium, isolated from the Azores.</title>
        <authorList>
            <person name="Reiner J.E."/>
            <person name="Lapp C.J."/>
            <person name="Bunk B."/>
            <person name="Gescher J."/>
        </authorList>
    </citation>
    <scope>NUCLEOTIDE SEQUENCE [LARGE SCALE GENOMIC DNA]</scope>
    <source>
        <strain evidence="4">EA-1</strain>
    </source>
</reference>
<evidence type="ECO:0000256" key="2">
    <source>
        <dbReference type="HAMAP-Rule" id="MF_01074"/>
    </source>
</evidence>
<proteinExistence type="inferred from homology"/>
<dbReference type="OrthoDB" id="9765625at2"/>
<dbReference type="KEGG" id="kyr:CVV65_06335"/>
<dbReference type="InterPro" id="IPR002822">
    <property type="entry name" value="Ni_insertion"/>
</dbReference>
<dbReference type="EMBL" id="CP024955">
    <property type="protein sequence ID" value="ATY84610.1"/>
    <property type="molecule type" value="Genomic_DNA"/>
</dbReference>
<accession>A0A2K8N7P2</accession>
<dbReference type="Pfam" id="PF01969">
    <property type="entry name" value="Ni_insertion"/>
    <property type="match status" value="1"/>
</dbReference>
<dbReference type="Proteomes" id="UP000231932">
    <property type="component" value="Chromosome"/>
</dbReference>
<organism evidence="3 4">
    <name type="scientific">Kyrpidia spormannii</name>
    <dbReference type="NCBI Taxonomy" id="2055160"/>
    <lineage>
        <taxon>Bacteria</taxon>
        <taxon>Bacillati</taxon>
        <taxon>Bacillota</taxon>
        <taxon>Bacilli</taxon>
        <taxon>Bacillales</taxon>
        <taxon>Alicyclobacillaceae</taxon>
        <taxon>Kyrpidia</taxon>
    </lineage>
</organism>
<dbReference type="Gene3D" id="3.10.20.300">
    <property type="entry name" value="mk0293 like domain"/>
    <property type="match status" value="1"/>
</dbReference>
<name>A0A2K8N7P2_9BACL</name>
<comment type="similarity">
    <text evidence="2">Belongs to the LarC family.</text>
</comment>
<evidence type="ECO:0000313" key="4">
    <source>
        <dbReference type="Proteomes" id="UP000231932"/>
    </source>
</evidence>
<dbReference type="GO" id="GO:0051604">
    <property type="term" value="P:protein maturation"/>
    <property type="evidence" value="ECO:0007669"/>
    <property type="project" value="UniProtKB-UniRule"/>
</dbReference>
<comment type="catalytic activity">
    <reaction evidence="2">
        <text>Ni(II)-pyridinium-3,5-bisthiocarboxylate mononucleotide = pyridinium-3,5-bisthiocarboxylate mononucleotide + Ni(2+)</text>
        <dbReference type="Rhea" id="RHEA:54784"/>
        <dbReference type="ChEBI" id="CHEBI:49786"/>
        <dbReference type="ChEBI" id="CHEBI:137372"/>
        <dbReference type="ChEBI" id="CHEBI:137373"/>
        <dbReference type="EC" id="4.99.1.12"/>
    </reaction>
</comment>
<protein>
    <recommendedName>
        <fullName evidence="2">Pyridinium-3,5-bisthiocarboxylic acid mononucleotide nickel insertion protein</fullName>
        <shortName evidence="2">P2TMN nickel insertion protein</shortName>
        <ecNumber evidence="2">4.99.1.12</ecNumber>
    </recommendedName>
    <alternativeName>
        <fullName evidence="2">Nickel-pincer cofactor biosynthesis protein LarC</fullName>
    </alternativeName>
</protein>
<evidence type="ECO:0000256" key="1">
    <source>
        <dbReference type="ARBA" id="ARBA00022596"/>
    </source>
</evidence>